<evidence type="ECO:0000256" key="2">
    <source>
        <dbReference type="ARBA" id="ARBA00022857"/>
    </source>
</evidence>
<evidence type="ECO:0000313" key="10">
    <source>
        <dbReference type="Proteomes" id="UP000002941"/>
    </source>
</evidence>
<evidence type="ECO:0000256" key="4">
    <source>
        <dbReference type="PIRSR" id="PIRSR000097-1"/>
    </source>
</evidence>
<comment type="caution">
    <text evidence="9">The sequence shown here is derived from an EMBL/GenBank/DDBJ whole genome shotgun (WGS) entry which is preliminary data.</text>
</comment>
<protein>
    <submittedName>
        <fullName evidence="9">Oxidoreductase, aldo/keto reductase family protein</fullName>
    </submittedName>
</protein>
<dbReference type="PROSITE" id="PS00062">
    <property type="entry name" value="ALDOKETO_REDUCTASE_2"/>
    <property type="match status" value="1"/>
</dbReference>
<dbReference type="Gene3D" id="3.20.20.100">
    <property type="entry name" value="NADP-dependent oxidoreductase domain"/>
    <property type="match status" value="1"/>
</dbReference>
<evidence type="ECO:0000256" key="5">
    <source>
        <dbReference type="PIRSR" id="PIRSR000097-2"/>
    </source>
</evidence>
<evidence type="ECO:0000313" key="9">
    <source>
        <dbReference type="EMBL" id="EJF40273.1"/>
    </source>
</evidence>
<dbReference type="InterPro" id="IPR036812">
    <property type="entry name" value="NAD(P)_OxRdtase_dom_sf"/>
</dbReference>
<dbReference type="InterPro" id="IPR023210">
    <property type="entry name" value="NADP_OxRdtase_dom"/>
</dbReference>
<dbReference type="PROSITE" id="PS00798">
    <property type="entry name" value="ALDOKETO_REDUCTASE_1"/>
    <property type="match status" value="1"/>
</dbReference>
<dbReference type="SUPFAM" id="SSF51430">
    <property type="entry name" value="NAD(P)-linked oxidoreductase"/>
    <property type="match status" value="1"/>
</dbReference>
<evidence type="ECO:0000256" key="3">
    <source>
        <dbReference type="ARBA" id="ARBA00023002"/>
    </source>
</evidence>
<feature type="region of interest" description="Disordered" evidence="7">
    <location>
        <begin position="267"/>
        <end position="286"/>
    </location>
</feature>
<dbReference type="InterPro" id="IPR020471">
    <property type="entry name" value="AKR"/>
</dbReference>
<dbReference type="OrthoDB" id="9804790at2"/>
<dbReference type="PRINTS" id="PR00069">
    <property type="entry name" value="ALDKETRDTASE"/>
</dbReference>
<dbReference type="GO" id="GO:0016616">
    <property type="term" value="F:oxidoreductase activity, acting on the CH-OH group of donors, NAD or NADP as acceptor"/>
    <property type="evidence" value="ECO:0007669"/>
    <property type="project" value="UniProtKB-ARBA"/>
</dbReference>
<dbReference type="PIRSF" id="PIRSF000097">
    <property type="entry name" value="AKR"/>
    <property type="match status" value="1"/>
</dbReference>
<dbReference type="InterPro" id="IPR018170">
    <property type="entry name" value="Aldo/ket_reductase_CS"/>
</dbReference>
<comment type="similarity">
    <text evidence="1">Belongs to the aldo/keto reductase family.</text>
</comment>
<evidence type="ECO:0000256" key="1">
    <source>
        <dbReference type="ARBA" id="ARBA00007905"/>
    </source>
</evidence>
<evidence type="ECO:0000259" key="8">
    <source>
        <dbReference type="Pfam" id="PF00248"/>
    </source>
</evidence>
<evidence type="ECO:0000256" key="6">
    <source>
        <dbReference type="PIRSR" id="PIRSR000097-3"/>
    </source>
</evidence>
<dbReference type="Proteomes" id="UP000002941">
    <property type="component" value="Unassembled WGS sequence"/>
</dbReference>
<evidence type="ECO:0000256" key="7">
    <source>
        <dbReference type="SAM" id="MobiDB-lite"/>
    </source>
</evidence>
<feature type="site" description="Lowers pKa of active site Tyr" evidence="6">
    <location>
        <position position="76"/>
    </location>
</feature>
<accession>J1H4W1</accession>
<feature type="active site" description="Proton donor" evidence="4">
    <location>
        <position position="48"/>
    </location>
</feature>
<sequence>MQYITLAEGVTAPVLGYGTYLIDPAITERCAREALEVGYRHIDTAALYRNEAGVGAALRGAEADGVARDDVFLVTKTLGAGQAETTKSFEDSLRALNTDYVDLLLIHWPMGDEVGAWRALEKAYAGGKARAIGLSNFFGREFREVVRAAEIPPAVNQVELHPYFQQRALRPLLDDAGCQVEAWSPLAAGEAGLLHDPVLTRIATAHNATPAQVTVRFLLDEGVVVIPKSTHRERMAENLASLDIALTDSDREKIRALDTGHSVIGWPAHPERDYNPAQYPGAAHSA</sequence>
<dbReference type="PANTHER" id="PTHR43827:SF3">
    <property type="entry name" value="NADP-DEPENDENT OXIDOREDUCTASE DOMAIN-CONTAINING PROTEIN"/>
    <property type="match status" value="1"/>
</dbReference>
<dbReference type="EMBL" id="AKFT01000172">
    <property type="protein sequence ID" value="EJF40273.1"/>
    <property type="molecule type" value="Genomic_DNA"/>
</dbReference>
<gene>
    <name evidence="9" type="ORF">HMPREF1318_1537</name>
</gene>
<keyword evidence="2" id="KW-0521">NADP</keyword>
<dbReference type="PATRIC" id="fig|1125718.3.peg.2100"/>
<dbReference type="PANTHER" id="PTHR43827">
    <property type="entry name" value="2,5-DIKETO-D-GLUCONIC ACID REDUCTASE"/>
    <property type="match status" value="1"/>
</dbReference>
<dbReference type="RefSeq" id="WP_008732555.1">
    <property type="nucleotide sequence ID" value="NZ_AKFT01000172.1"/>
</dbReference>
<feature type="binding site" evidence="5">
    <location>
        <position position="107"/>
    </location>
    <ligand>
        <name>substrate</name>
    </ligand>
</feature>
<feature type="domain" description="NADP-dependent oxidoreductase" evidence="8">
    <location>
        <begin position="24"/>
        <end position="258"/>
    </location>
</feature>
<name>J1H4W1_9ACTO</name>
<dbReference type="FunFam" id="3.20.20.100:FF:000002">
    <property type="entry name" value="2,5-diketo-D-gluconic acid reductase A"/>
    <property type="match status" value="1"/>
</dbReference>
<dbReference type="Pfam" id="PF00248">
    <property type="entry name" value="Aldo_ket_red"/>
    <property type="match status" value="1"/>
</dbReference>
<dbReference type="eggNOG" id="COG0656">
    <property type="taxonomic scope" value="Bacteria"/>
</dbReference>
<keyword evidence="10" id="KW-1185">Reference proteome</keyword>
<organism evidence="9 10">
    <name type="scientific">Actinomyces massiliensis F0489</name>
    <dbReference type="NCBI Taxonomy" id="1125718"/>
    <lineage>
        <taxon>Bacteria</taxon>
        <taxon>Bacillati</taxon>
        <taxon>Actinomycetota</taxon>
        <taxon>Actinomycetes</taxon>
        <taxon>Actinomycetales</taxon>
        <taxon>Actinomycetaceae</taxon>
        <taxon>Actinomyces</taxon>
    </lineage>
</organism>
<dbReference type="AlphaFoldDB" id="J1H4W1"/>
<keyword evidence="3" id="KW-0560">Oxidoreductase</keyword>
<reference evidence="9 10" key="1">
    <citation type="submission" date="2012-05" db="EMBL/GenBank/DDBJ databases">
        <authorList>
            <person name="Harkins D.M."/>
            <person name="Madupu R."/>
            <person name="Durkin A.S."/>
            <person name="Torralba M."/>
            <person name="Methe B."/>
            <person name="Sutton G.G."/>
            <person name="Nelson K.E."/>
        </authorList>
    </citation>
    <scope>NUCLEOTIDE SEQUENCE [LARGE SCALE GENOMIC DNA]</scope>
    <source>
        <strain evidence="9 10">F0489</strain>
    </source>
</reference>
<proteinExistence type="inferred from homology"/>